<evidence type="ECO:0000256" key="1">
    <source>
        <dbReference type="SAM" id="Coils"/>
    </source>
</evidence>
<dbReference type="OrthoDB" id="3069610at2759"/>
<proteinExistence type="predicted"/>
<feature type="region of interest" description="Disordered" evidence="2">
    <location>
        <begin position="167"/>
        <end position="191"/>
    </location>
</feature>
<dbReference type="EMBL" id="JAACJP010000035">
    <property type="protein sequence ID" value="KAF5374613.1"/>
    <property type="molecule type" value="Genomic_DNA"/>
</dbReference>
<evidence type="ECO:0000256" key="3">
    <source>
        <dbReference type="SAM" id="Phobius"/>
    </source>
</evidence>
<keyword evidence="1" id="KW-0175">Coiled coil</keyword>
<dbReference type="Proteomes" id="UP000565441">
    <property type="component" value="Unassembled WGS sequence"/>
</dbReference>
<reference evidence="4 5" key="1">
    <citation type="journal article" date="2020" name="ISME J.">
        <title>Uncovering the hidden diversity of litter-decomposition mechanisms in mushroom-forming fungi.</title>
        <authorList>
            <person name="Floudas D."/>
            <person name="Bentzer J."/>
            <person name="Ahren D."/>
            <person name="Johansson T."/>
            <person name="Persson P."/>
            <person name="Tunlid A."/>
        </authorList>
    </citation>
    <scope>NUCLEOTIDE SEQUENCE [LARGE SCALE GENOMIC DNA]</scope>
    <source>
        <strain evidence="4 5">CBS 661.87</strain>
    </source>
</reference>
<keyword evidence="3" id="KW-1133">Transmembrane helix</keyword>
<name>A0A8H5H0Q0_9AGAR</name>
<dbReference type="AlphaFoldDB" id="A0A8H5H0Q0"/>
<evidence type="ECO:0000313" key="5">
    <source>
        <dbReference type="Proteomes" id="UP000565441"/>
    </source>
</evidence>
<keyword evidence="3" id="KW-0472">Membrane</keyword>
<evidence type="ECO:0000256" key="2">
    <source>
        <dbReference type="SAM" id="MobiDB-lite"/>
    </source>
</evidence>
<gene>
    <name evidence="4" type="ORF">D9615_008950</name>
</gene>
<feature type="coiled-coil region" evidence="1">
    <location>
        <begin position="102"/>
        <end position="129"/>
    </location>
</feature>
<feature type="transmembrane region" description="Helical" evidence="3">
    <location>
        <begin position="7"/>
        <end position="28"/>
    </location>
</feature>
<keyword evidence="5" id="KW-1185">Reference proteome</keyword>
<evidence type="ECO:0000313" key="4">
    <source>
        <dbReference type="EMBL" id="KAF5374613.1"/>
    </source>
</evidence>
<sequence length="313" mass="34671">MPSSETALSYLTAGISFLTLLSPFIVYIKYYTPAALIGYFDELLVDTKQIYSSAMAEGLLPSKMSTEAGVKLQQYQVVGDVLRTAKYNTLSLPQFLRSCIKFKSKMNKIESLSRDLKNLRNDILTASQEERERRISAQNPTCSGNSSVFDASLMELLSDFTLRDHSEDASSRSQIREPSSSPGSGDLSLPSFSSIPSPNNTVCTVCSLKHWLSHHLFRGKANAPSSIEQRLGKRDLESSFSDIQVLSRSSTLVGDESPEGPSKPWWRPACWKPSNKDRWDVMADIEAGSFASDVQRTSLDAPQKEMDITSMLG</sequence>
<organism evidence="4 5">
    <name type="scientific">Tricholomella constricta</name>
    <dbReference type="NCBI Taxonomy" id="117010"/>
    <lineage>
        <taxon>Eukaryota</taxon>
        <taxon>Fungi</taxon>
        <taxon>Dikarya</taxon>
        <taxon>Basidiomycota</taxon>
        <taxon>Agaricomycotina</taxon>
        <taxon>Agaricomycetes</taxon>
        <taxon>Agaricomycetidae</taxon>
        <taxon>Agaricales</taxon>
        <taxon>Tricholomatineae</taxon>
        <taxon>Lyophyllaceae</taxon>
        <taxon>Tricholomella</taxon>
    </lineage>
</organism>
<feature type="compositionally biased region" description="Low complexity" evidence="2">
    <location>
        <begin position="171"/>
        <end position="191"/>
    </location>
</feature>
<accession>A0A8H5H0Q0</accession>
<protein>
    <submittedName>
        <fullName evidence="4">Uncharacterized protein</fullName>
    </submittedName>
</protein>
<comment type="caution">
    <text evidence="4">The sequence shown here is derived from an EMBL/GenBank/DDBJ whole genome shotgun (WGS) entry which is preliminary data.</text>
</comment>
<keyword evidence="3" id="KW-0812">Transmembrane</keyword>